<dbReference type="Gene3D" id="3.30.200.20">
    <property type="entry name" value="Phosphorylase Kinase, domain 1"/>
    <property type="match status" value="1"/>
</dbReference>
<evidence type="ECO:0000256" key="1">
    <source>
        <dbReference type="ARBA" id="ARBA00010630"/>
    </source>
</evidence>
<dbReference type="PROSITE" id="PS50011">
    <property type="entry name" value="PROTEIN_KINASE_DOM"/>
    <property type="match status" value="1"/>
</dbReference>
<dbReference type="Gene3D" id="1.10.510.10">
    <property type="entry name" value="Transferase(Phosphotransferase) domain 1"/>
    <property type="match status" value="1"/>
</dbReference>
<dbReference type="InterPro" id="IPR022495">
    <property type="entry name" value="Bud32"/>
</dbReference>
<dbReference type="NCBIfam" id="NF011463">
    <property type="entry name" value="PRK14879.1-4"/>
    <property type="match status" value="1"/>
</dbReference>
<evidence type="ECO:0000256" key="2">
    <source>
        <dbReference type="ARBA" id="ARBA00012513"/>
    </source>
</evidence>
<evidence type="ECO:0000256" key="6">
    <source>
        <dbReference type="ARBA" id="ARBA00022741"/>
    </source>
</evidence>
<keyword evidence="6" id="KW-0547">Nucleotide-binding</keyword>
<proteinExistence type="inferred from homology"/>
<evidence type="ECO:0000256" key="9">
    <source>
        <dbReference type="ARBA" id="ARBA00047899"/>
    </source>
</evidence>
<dbReference type="FunFam" id="3.30.200.20:FF:000201">
    <property type="entry name" value="TP53-regulating kinase isoform X1"/>
    <property type="match status" value="1"/>
</dbReference>
<protein>
    <recommendedName>
        <fullName evidence="2">non-specific serine/threonine protein kinase</fullName>
        <ecNumber evidence="2">2.7.11.1</ecNumber>
    </recommendedName>
</protein>
<dbReference type="GO" id="GO:0000408">
    <property type="term" value="C:EKC/KEOPS complex"/>
    <property type="evidence" value="ECO:0007669"/>
    <property type="project" value="UniProtKB-ARBA"/>
</dbReference>
<evidence type="ECO:0000256" key="10">
    <source>
        <dbReference type="ARBA" id="ARBA00048679"/>
    </source>
</evidence>
<evidence type="ECO:0000256" key="11">
    <source>
        <dbReference type="ARBA" id="ARBA00065170"/>
    </source>
</evidence>
<dbReference type="EMBL" id="QEFD01000141">
    <property type="protein sequence ID" value="PVU75469.1"/>
    <property type="molecule type" value="Genomic_DNA"/>
</dbReference>
<dbReference type="PANTHER" id="PTHR12209">
    <property type="entry name" value="NON-SPECIFIC SERINE/THREONINE PROTEIN KINASE"/>
    <property type="match status" value="1"/>
</dbReference>
<dbReference type="Pfam" id="PF00069">
    <property type="entry name" value="Pkinase"/>
    <property type="match status" value="1"/>
</dbReference>
<evidence type="ECO:0000313" key="14">
    <source>
        <dbReference type="Proteomes" id="UP000245638"/>
    </source>
</evidence>
<dbReference type="InterPro" id="IPR000719">
    <property type="entry name" value="Prot_kinase_dom"/>
</dbReference>
<comment type="subunit">
    <text evidence="11">Component of the KEOPS complex that consists of Kae1, Bud32, Cgi121 and Pcc1; the whole complex dimerizes.</text>
</comment>
<dbReference type="SMART" id="SM00220">
    <property type="entry name" value="S_TKc"/>
    <property type="match status" value="1"/>
</dbReference>
<dbReference type="GO" id="GO:0005524">
    <property type="term" value="F:ATP binding"/>
    <property type="evidence" value="ECO:0007669"/>
    <property type="project" value="UniProtKB-KW"/>
</dbReference>
<keyword evidence="3" id="KW-0723">Serine/threonine-protein kinase</keyword>
<dbReference type="GO" id="GO:0008033">
    <property type="term" value="P:tRNA processing"/>
    <property type="evidence" value="ECO:0007669"/>
    <property type="project" value="UniProtKB-KW"/>
</dbReference>
<evidence type="ECO:0000256" key="7">
    <source>
        <dbReference type="ARBA" id="ARBA00022777"/>
    </source>
</evidence>
<sequence length="226" mass="26599">MENRRGRYSLEELKLLKRGAESQIYETYFLGIHAIVKKRISKAYRDPKLDRKINLERTIMEAKLMYNALKLGINVPAILYIDKDNFSIIMEFIEGITVKEVLWKNLYDPKKIGEMIGEIALRLHSSQIAHGDLTTNNLILKENKLFLIDFGLSKRTNDVEDFATDVHVFLRSLESVHPDKKDEVFDGFKLTYSKFKLYEKVMETLKDIRMRGRYVEERRSKSSNRE</sequence>
<dbReference type="NCBIfam" id="TIGR03724">
    <property type="entry name" value="arch_bud32"/>
    <property type="match status" value="1"/>
</dbReference>
<organism evidence="13 14">
    <name type="scientific">Acidianus hospitalis</name>
    <dbReference type="NCBI Taxonomy" id="563177"/>
    <lineage>
        <taxon>Archaea</taxon>
        <taxon>Thermoproteota</taxon>
        <taxon>Thermoprotei</taxon>
        <taxon>Sulfolobales</taxon>
        <taxon>Sulfolobaceae</taxon>
        <taxon>Acidianus</taxon>
    </lineage>
</organism>
<dbReference type="NCBIfam" id="NF011460">
    <property type="entry name" value="PRK14879.1-1"/>
    <property type="match status" value="1"/>
</dbReference>
<dbReference type="SUPFAM" id="SSF56112">
    <property type="entry name" value="Protein kinase-like (PK-like)"/>
    <property type="match status" value="1"/>
</dbReference>
<comment type="catalytic activity">
    <reaction evidence="10">
        <text>L-seryl-[protein] + ATP = O-phospho-L-seryl-[protein] + ADP + H(+)</text>
        <dbReference type="Rhea" id="RHEA:17989"/>
        <dbReference type="Rhea" id="RHEA-COMP:9863"/>
        <dbReference type="Rhea" id="RHEA-COMP:11604"/>
        <dbReference type="ChEBI" id="CHEBI:15378"/>
        <dbReference type="ChEBI" id="CHEBI:29999"/>
        <dbReference type="ChEBI" id="CHEBI:30616"/>
        <dbReference type="ChEBI" id="CHEBI:83421"/>
        <dbReference type="ChEBI" id="CHEBI:456216"/>
        <dbReference type="EC" id="2.7.11.1"/>
    </reaction>
</comment>
<evidence type="ECO:0000256" key="5">
    <source>
        <dbReference type="ARBA" id="ARBA00022694"/>
    </source>
</evidence>
<evidence type="ECO:0000259" key="12">
    <source>
        <dbReference type="PROSITE" id="PS50011"/>
    </source>
</evidence>
<evidence type="ECO:0000313" key="13">
    <source>
        <dbReference type="EMBL" id="PVU75469.1"/>
    </source>
</evidence>
<dbReference type="Proteomes" id="UP000245638">
    <property type="component" value="Unassembled WGS sequence"/>
</dbReference>
<evidence type="ECO:0000256" key="4">
    <source>
        <dbReference type="ARBA" id="ARBA00022679"/>
    </source>
</evidence>
<keyword evidence="7 13" id="KW-0418">Kinase</keyword>
<keyword evidence="4" id="KW-0808">Transferase</keyword>
<evidence type="ECO:0000256" key="3">
    <source>
        <dbReference type="ARBA" id="ARBA00022527"/>
    </source>
</evidence>
<accession>A0A2T9X5W2</accession>
<comment type="similarity">
    <text evidence="1">Belongs to the protein kinase superfamily. BUD32 family.</text>
</comment>
<dbReference type="GO" id="GO:0005829">
    <property type="term" value="C:cytosol"/>
    <property type="evidence" value="ECO:0007669"/>
    <property type="project" value="TreeGrafter"/>
</dbReference>
<reference evidence="13 14" key="1">
    <citation type="journal article" date="2015" name="Appl. Environ. Microbiol.">
        <title>Nanoarchaeota, Their Sulfolobales Host, and Nanoarchaeota Virus Distribution across Yellowstone National Park Hot Springs.</title>
        <authorList>
            <person name="Munson-McGee J.H."/>
            <person name="Field E.K."/>
            <person name="Bateson M."/>
            <person name="Rooney C."/>
            <person name="Stepanauskas R."/>
            <person name="Young M.J."/>
        </authorList>
    </citation>
    <scope>NUCLEOTIDE SEQUENCE [LARGE SCALE GENOMIC DNA]</scope>
    <source>
        <strain evidence="13">SCGC AC-742_N10</strain>
    </source>
</reference>
<comment type="catalytic activity">
    <reaction evidence="9">
        <text>L-threonyl-[protein] + ATP = O-phospho-L-threonyl-[protein] + ADP + H(+)</text>
        <dbReference type="Rhea" id="RHEA:46608"/>
        <dbReference type="Rhea" id="RHEA-COMP:11060"/>
        <dbReference type="Rhea" id="RHEA-COMP:11605"/>
        <dbReference type="ChEBI" id="CHEBI:15378"/>
        <dbReference type="ChEBI" id="CHEBI:30013"/>
        <dbReference type="ChEBI" id="CHEBI:30616"/>
        <dbReference type="ChEBI" id="CHEBI:61977"/>
        <dbReference type="ChEBI" id="CHEBI:456216"/>
        <dbReference type="EC" id="2.7.11.1"/>
    </reaction>
</comment>
<keyword evidence="8" id="KW-0067">ATP-binding</keyword>
<dbReference type="PANTHER" id="PTHR12209:SF0">
    <property type="entry name" value="EKC_KEOPS COMPLEX SUBUNIT TP53RK"/>
    <property type="match status" value="1"/>
</dbReference>
<dbReference type="EC" id="2.7.11.1" evidence="2"/>
<evidence type="ECO:0000256" key="8">
    <source>
        <dbReference type="ARBA" id="ARBA00022840"/>
    </source>
</evidence>
<dbReference type="AlphaFoldDB" id="A0A2T9X5W2"/>
<keyword evidence="5" id="KW-0819">tRNA processing</keyword>
<comment type="caution">
    <text evidence="13">The sequence shown here is derived from an EMBL/GenBank/DDBJ whole genome shotgun (WGS) entry which is preliminary data.</text>
</comment>
<feature type="domain" description="Protein kinase" evidence="12">
    <location>
        <begin position="10"/>
        <end position="226"/>
    </location>
</feature>
<gene>
    <name evidence="13" type="ORF">DDW13_04905</name>
</gene>
<dbReference type="InterPro" id="IPR011009">
    <property type="entry name" value="Kinase-like_dom_sf"/>
</dbReference>
<name>A0A2T9X5W2_9CREN</name>
<dbReference type="GO" id="GO:0004674">
    <property type="term" value="F:protein serine/threonine kinase activity"/>
    <property type="evidence" value="ECO:0007669"/>
    <property type="project" value="UniProtKB-KW"/>
</dbReference>